<organism evidence="1 2">
    <name type="scientific">Caulobacter segnis</name>
    <dbReference type="NCBI Taxonomy" id="88688"/>
    <lineage>
        <taxon>Bacteria</taxon>
        <taxon>Pseudomonadati</taxon>
        <taxon>Pseudomonadota</taxon>
        <taxon>Alphaproteobacteria</taxon>
        <taxon>Caulobacterales</taxon>
        <taxon>Caulobacteraceae</taxon>
        <taxon>Caulobacter</taxon>
    </lineage>
</organism>
<evidence type="ECO:0000313" key="1">
    <source>
        <dbReference type="EMBL" id="PZR31713.1"/>
    </source>
</evidence>
<accession>A0A2W5V1M2</accession>
<protein>
    <submittedName>
        <fullName evidence="1">Uncharacterized protein</fullName>
    </submittedName>
</protein>
<dbReference type="EMBL" id="QFQZ01000078">
    <property type="protein sequence ID" value="PZR31713.1"/>
    <property type="molecule type" value="Genomic_DNA"/>
</dbReference>
<sequence>MGHDEALQRTSPVTQARFEAQVLKIAALVGGSLAQARFLFQDLSVEAAHCASRHRIAFTKALDAAVAAFAVEYLRSRDSALAHNAACARLEAMALLKKSAR</sequence>
<dbReference type="Proteomes" id="UP000249393">
    <property type="component" value="Unassembled WGS sequence"/>
</dbReference>
<proteinExistence type="predicted"/>
<reference evidence="1 2" key="1">
    <citation type="submission" date="2017-08" db="EMBL/GenBank/DDBJ databases">
        <title>Infants hospitalized years apart are colonized by the same room-sourced microbial strains.</title>
        <authorList>
            <person name="Brooks B."/>
            <person name="Olm M.R."/>
            <person name="Firek B.A."/>
            <person name="Baker R."/>
            <person name="Thomas B.C."/>
            <person name="Morowitz M.J."/>
            <person name="Banfield J.F."/>
        </authorList>
    </citation>
    <scope>NUCLEOTIDE SEQUENCE [LARGE SCALE GENOMIC DNA]</scope>
    <source>
        <strain evidence="1">S2_003_000_R2_4</strain>
    </source>
</reference>
<comment type="caution">
    <text evidence="1">The sequence shown here is derived from an EMBL/GenBank/DDBJ whole genome shotgun (WGS) entry which is preliminary data.</text>
</comment>
<dbReference type="AlphaFoldDB" id="A0A2W5V1M2"/>
<evidence type="ECO:0000313" key="2">
    <source>
        <dbReference type="Proteomes" id="UP000249393"/>
    </source>
</evidence>
<name>A0A2W5V1M2_9CAUL</name>
<gene>
    <name evidence="1" type="ORF">DI526_18800</name>
</gene>